<name>K1XYM7_9BACT</name>
<organism evidence="1">
    <name type="scientific">uncultured bacterium</name>
    <name type="common">gcode 4</name>
    <dbReference type="NCBI Taxonomy" id="1234023"/>
    <lineage>
        <taxon>Bacteria</taxon>
        <taxon>environmental samples</taxon>
    </lineage>
</organism>
<proteinExistence type="predicted"/>
<sequence>MVEVSDDEVLIWMDFHNFREQIHTIWTSGTGDYKDIARGQLVFLKEIFEHRFLFFKRHPFFIELSDKVEETIIGSHFVEYCFFTLYTLVLYHISFIFPIIYIYRLHLPVTRGCSVSWIYSIDMFWTEAKRTMITCRPLRMDSNGFMTIVTLKRFIMHYKNHTLWFSVIIKMVCKFSKKMYEPGFIKWVLLHETAERFCRIIKRYVVISFPNHDIKKSSVLIPRKDSFTISECIFFHDTIQKKIDIPDNTISPIFIGKGIFSVFPMVHKLISGMESSKDEYFIEKKKRKFLCKTFEKSVRLFGEIYKQARPDSR</sequence>
<comment type="caution">
    <text evidence="1">The sequence shown here is derived from an EMBL/GenBank/DDBJ whole genome shotgun (WGS) entry which is preliminary data.</text>
</comment>
<accession>K1XYM7</accession>
<dbReference type="AlphaFoldDB" id="K1XYM7"/>
<reference evidence="1" key="1">
    <citation type="journal article" date="2012" name="Science">
        <title>Fermentation, hydrogen, and sulfur metabolism in multiple uncultivated bacterial phyla.</title>
        <authorList>
            <person name="Wrighton K.C."/>
            <person name="Thomas B.C."/>
            <person name="Sharon I."/>
            <person name="Miller C.S."/>
            <person name="Castelle C.J."/>
            <person name="VerBerkmoes N.C."/>
            <person name="Wilkins M.J."/>
            <person name="Hettich R.L."/>
            <person name="Lipton M.S."/>
            <person name="Williams K.H."/>
            <person name="Long P.E."/>
            <person name="Banfield J.F."/>
        </authorList>
    </citation>
    <scope>NUCLEOTIDE SEQUENCE [LARGE SCALE GENOMIC DNA]</scope>
</reference>
<evidence type="ECO:0000313" key="1">
    <source>
        <dbReference type="EMBL" id="EKD30257.1"/>
    </source>
</evidence>
<protein>
    <submittedName>
        <fullName evidence="1">Uncharacterized protein</fullName>
    </submittedName>
</protein>
<gene>
    <name evidence="1" type="ORF">ACD_78C00105G0002</name>
</gene>
<dbReference type="EMBL" id="AMFJ01034105">
    <property type="protein sequence ID" value="EKD30257.1"/>
    <property type="molecule type" value="Genomic_DNA"/>
</dbReference>